<dbReference type="InterPro" id="IPR007110">
    <property type="entry name" value="Ig-like_dom"/>
</dbReference>
<dbReference type="CDD" id="cd00096">
    <property type="entry name" value="Ig"/>
    <property type="match status" value="1"/>
</dbReference>
<evidence type="ECO:0000313" key="3">
    <source>
        <dbReference type="EMBL" id="KAK7479025.1"/>
    </source>
</evidence>
<organism evidence="3 4">
    <name type="scientific">Batillaria attramentaria</name>
    <dbReference type="NCBI Taxonomy" id="370345"/>
    <lineage>
        <taxon>Eukaryota</taxon>
        <taxon>Metazoa</taxon>
        <taxon>Spiralia</taxon>
        <taxon>Lophotrochozoa</taxon>
        <taxon>Mollusca</taxon>
        <taxon>Gastropoda</taxon>
        <taxon>Caenogastropoda</taxon>
        <taxon>Sorbeoconcha</taxon>
        <taxon>Cerithioidea</taxon>
        <taxon>Batillariidae</taxon>
        <taxon>Batillaria</taxon>
    </lineage>
</organism>
<accession>A0ABD0JWI6</accession>
<comment type="caution">
    <text evidence="3">The sequence shown here is derived from an EMBL/GenBank/DDBJ whole genome shotgun (WGS) entry which is preliminary data.</text>
</comment>
<reference evidence="3 4" key="1">
    <citation type="journal article" date="2023" name="Sci. Data">
        <title>Genome assembly of the Korean intertidal mud-creeper Batillaria attramentaria.</title>
        <authorList>
            <person name="Patra A.K."/>
            <person name="Ho P.T."/>
            <person name="Jun S."/>
            <person name="Lee S.J."/>
            <person name="Kim Y."/>
            <person name="Won Y.J."/>
        </authorList>
    </citation>
    <scope>NUCLEOTIDE SEQUENCE [LARGE SCALE GENOMIC DNA]</scope>
    <source>
        <strain evidence="3">Wonlab-2016</strain>
    </source>
</reference>
<evidence type="ECO:0000259" key="2">
    <source>
        <dbReference type="PROSITE" id="PS50835"/>
    </source>
</evidence>
<dbReference type="Proteomes" id="UP001519460">
    <property type="component" value="Unassembled WGS sequence"/>
</dbReference>
<evidence type="ECO:0000313" key="4">
    <source>
        <dbReference type="Proteomes" id="UP001519460"/>
    </source>
</evidence>
<dbReference type="InterPro" id="IPR036179">
    <property type="entry name" value="Ig-like_dom_sf"/>
</dbReference>
<dbReference type="InterPro" id="IPR013783">
    <property type="entry name" value="Ig-like_fold"/>
</dbReference>
<feature type="non-terminal residue" evidence="3">
    <location>
        <position position="191"/>
    </location>
</feature>
<dbReference type="PROSITE" id="PS50835">
    <property type="entry name" value="IG_LIKE"/>
    <property type="match status" value="1"/>
</dbReference>
<keyword evidence="4" id="KW-1185">Reference proteome</keyword>
<protein>
    <recommendedName>
        <fullName evidence="2">Ig-like domain-containing protein</fullName>
    </recommendedName>
</protein>
<feature type="signal peptide" evidence="1">
    <location>
        <begin position="1"/>
        <end position="20"/>
    </location>
</feature>
<dbReference type="SUPFAM" id="SSF48726">
    <property type="entry name" value="Immunoglobulin"/>
    <property type="match status" value="2"/>
</dbReference>
<gene>
    <name evidence="3" type="ORF">BaRGS_00029695</name>
</gene>
<proteinExistence type="predicted"/>
<feature type="chain" id="PRO_5044860701" description="Ig-like domain-containing protein" evidence="1">
    <location>
        <begin position="21"/>
        <end position="191"/>
    </location>
</feature>
<evidence type="ECO:0000256" key="1">
    <source>
        <dbReference type="SAM" id="SignalP"/>
    </source>
</evidence>
<keyword evidence="1" id="KW-0732">Signal</keyword>
<feature type="domain" description="Ig-like" evidence="2">
    <location>
        <begin position="101"/>
        <end position="180"/>
    </location>
</feature>
<dbReference type="Gene3D" id="2.60.40.10">
    <property type="entry name" value="Immunoglobulins"/>
    <property type="match status" value="1"/>
</dbReference>
<name>A0ABD0JWI6_9CAEN</name>
<dbReference type="EMBL" id="JACVVK020000312">
    <property type="protein sequence ID" value="KAK7479025.1"/>
    <property type="molecule type" value="Genomic_DNA"/>
</dbReference>
<dbReference type="AlphaFoldDB" id="A0ABD0JWI6"/>
<sequence length="191" mass="21064">MDKTSGFFILVFCVVQAVSGYAPVVFCPRYVDEGSDVDCDCHAPLPGMEGAIITWLGISNTSRLRIPAVSRRDNGTKYLCELKWKNLSYTVVYTLQVAYGPADAAMYIDGPSYFVTDGSKPLTLTCLVYEVNPEPIVTWLSQPCNDGREQKTCTFIPDVLMHDCTTITCRALNSVTQRIAVGTASFTLHLK</sequence>